<evidence type="ECO:0000313" key="2">
    <source>
        <dbReference type="EMBL" id="OAK57467.1"/>
    </source>
</evidence>
<feature type="transmembrane region" description="Helical" evidence="1">
    <location>
        <begin position="39"/>
        <end position="58"/>
    </location>
</feature>
<keyword evidence="3" id="KW-1185">Reference proteome</keyword>
<keyword evidence="1" id="KW-0472">Membrane</keyword>
<evidence type="ECO:0000313" key="3">
    <source>
        <dbReference type="Proteomes" id="UP000077519"/>
    </source>
</evidence>
<keyword evidence="1" id="KW-0812">Transmembrane</keyword>
<reference evidence="2 3" key="1">
    <citation type="submission" date="2016-03" db="EMBL/GenBank/DDBJ databases">
        <title>Genome sequence of Rhodococcus kyotonensis KB10.</title>
        <authorList>
            <person name="Jeong H."/>
            <person name="Hong C.E."/>
            <person name="Jo S.H."/>
            <person name="Park J.M."/>
        </authorList>
    </citation>
    <scope>NUCLEOTIDE SEQUENCE [LARGE SCALE GENOMIC DNA]</scope>
    <source>
        <strain evidence="2 3">KB10</strain>
    </source>
</reference>
<keyword evidence="1" id="KW-1133">Transmembrane helix</keyword>
<proteinExistence type="predicted"/>
<dbReference type="RefSeq" id="WP_068420773.1">
    <property type="nucleotide sequence ID" value="NZ_LVHI01000001.1"/>
</dbReference>
<gene>
    <name evidence="2" type="ORF">A3K89_01325</name>
</gene>
<comment type="caution">
    <text evidence="2">The sequence shown here is derived from an EMBL/GenBank/DDBJ whole genome shotgun (WGS) entry which is preliminary data.</text>
</comment>
<evidence type="ECO:0000256" key="1">
    <source>
        <dbReference type="SAM" id="Phobius"/>
    </source>
</evidence>
<protein>
    <submittedName>
        <fullName evidence="2">Uncharacterized protein</fullName>
    </submittedName>
</protein>
<feature type="transmembrane region" description="Helical" evidence="1">
    <location>
        <begin position="12"/>
        <end position="33"/>
    </location>
</feature>
<sequence length="71" mass="7271">MSEREFSFGRLVVASLGSAALALLLTTVVVAVVRPGPGWGLVIVAIGIAAAITSMGVVSTRMTRRGLGDDE</sequence>
<accession>A0A177YPE6</accession>
<dbReference type="EMBL" id="LVHI01000001">
    <property type="protein sequence ID" value="OAK57467.1"/>
    <property type="molecule type" value="Genomic_DNA"/>
</dbReference>
<dbReference type="AlphaFoldDB" id="A0A177YPE6"/>
<name>A0A177YPE6_9NOCA</name>
<organism evidence="2 3">
    <name type="scientific">Rhodococcoides kyotonense</name>
    <dbReference type="NCBI Taxonomy" id="398843"/>
    <lineage>
        <taxon>Bacteria</taxon>
        <taxon>Bacillati</taxon>
        <taxon>Actinomycetota</taxon>
        <taxon>Actinomycetes</taxon>
        <taxon>Mycobacteriales</taxon>
        <taxon>Nocardiaceae</taxon>
        <taxon>Rhodococcoides</taxon>
    </lineage>
</organism>
<dbReference type="Proteomes" id="UP000077519">
    <property type="component" value="Unassembled WGS sequence"/>
</dbReference>